<sequence length="215" mass="24402">MSELKKKILEDDVLNITRSGKHYKPSFLEKDHLGRNEEEGSKPVGLNEKEEKQEEDRVLTQLKKTQAHTSFWGVLMAFHKHRNALLDALNGKEVPIETTPQEILSLVEVEAPSYPSLTFLDEELPPKGATCTRTFANHYQMHLCHLKTIVEFHVMDITPNYNLLLGRAWLYPIGAIPSTLHQKMKISWKGRIVVVLGDGEILAPVCGLEGRDNKL</sequence>
<dbReference type="PANTHER" id="PTHR32108">
    <property type="entry name" value="DNA-DIRECTED RNA POLYMERASE SUBUNIT ALPHA"/>
    <property type="match status" value="1"/>
</dbReference>
<keyword evidence="3" id="KW-1185">Reference proteome</keyword>
<proteinExistence type="predicted"/>
<accession>A0AAW2DT69</accession>
<evidence type="ECO:0000313" key="2">
    <source>
        <dbReference type="EMBL" id="KAL0012763.1"/>
    </source>
</evidence>
<reference evidence="2 3" key="1">
    <citation type="submission" date="2024-01" db="EMBL/GenBank/DDBJ databases">
        <title>A telomere-to-telomere, gap-free genome of sweet tea (Lithocarpus litseifolius).</title>
        <authorList>
            <person name="Zhou J."/>
        </authorList>
    </citation>
    <scope>NUCLEOTIDE SEQUENCE [LARGE SCALE GENOMIC DNA]</scope>
    <source>
        <strain evidence="2">Zhou-2022a</strain>
        <tissue evidence="2">Leaf</tissue>
    </source>
</reference>
<evidence type="ECO:0000256" key="1">
    <source>
        <dbReference type="SAM" id="MobiDB-lite"/>
    </source>
</evidence>
<protein>
    <submittedName>
        <fullName evidence="2">Uncharacterized protein</fullName>
    </submittedName>
</protein>
<dbReference type="Proteomes" id="UP001459277">
    <property type="component" value="Unassembled WGS sequence"/>
</dbReference>
<feature type="compositionally biased region" description="Basic and acidic residues" evidence="1">
    <location>
        <begin position="27"/>
        <end position="53"/>
    </location>
</feature>
<dbReference type="AlphaFoldDB" id="A0AAW2DT69"/>
<dbReference type="EMBL" id="JAZDWU010000002">
    <property type="protein sequence ID" value="KAL0012763.1"/>
    <property type="molecule type" value="Genomic_DNA"/>
</dbReference>
<evidence type="ECO:0000313" key="3">
    <source>
        <dbReference type="Proteomes" id="UP001459277"/>
    </source>
</evidence>
<gene>
    <name evidence="2" type="ORF">SO802_007871</name>
</gene>
<name>A0AAW2DT69_9ROSI</name>
<feature type="region of interest" description="Disordered" evidence="1">
    <location>
        <begin position="25"/>
        <end position="53"/>
    </location>
</feature>
<organism evidence="2 3">
    <name type="scientific">Lithocarpus litseifolius</name>
    <dbReference type="NCBI Taxonomy" id="425828"/>
    <lineage>
        <taxon>Eukaryota</taxon>
        <taxon>Viridiplantae</taxon>
        <taxon>Streptophyta</taxon>
        <taxon>Embryophyta</taxon>
        <taxon>Tracheophyta</taxon>
        <taxon>Spermatophyta</taxon>
        <taxon>Magnoliopsida</taxon>
        <taxon>eudicotyledons</taxon>
        <taxon>Gunneridae</taxon>
        <taxon>Pentapetalae</taxon>
        <taxon>rosids</taxon>
        <taxon>fabids</taxon>
        <taxon>Fagales</taxon>
        <taxon>Fagaceae</taxon>
        <taxon>Lithocarpus</taxon>
    </lineage>
</organism>
<comment type="caution">
    <text evidence="2">The sequence shown here is derived from an EMBL/GenBank/DDBJ whole genome shotgun (WGS) entry which is preliminary data.</text>
</comment>
<dbReference type="PANTHER" id="PTHR32108:SF9">
    <property type="entry name" value="REVERSE TRANSCRIPTASE RNASE H-LIKE DOMAIN-CONTAINING PROTEIN"/>
    <property type="match status" value="1"/>
</dbReference>